<dbReference type="PROSITE" id="PS00031">
    <property type="entry name" value="NUCLEAR_REC_DBD_1"/>
    <property type="match status" value="1"/>
</dbReference>
<dbReference type="KEGG" id="cvn:111128424"/>
<evidence type="ECO:0000259" key="11">
    <source>
        <dbReference type="PROSITE" id="PS51030"/>
    </source>
</evidence>
<evidence type="ECO:0000256" key="1">
    <source>
        <dbReference type="ARBA" id="ARBA00022723"/>
    </source>
</evidence>
<evidence type="ECO:0000256" key="9">
    <source>
        <dbReference type="RuleBase" id="RU004334"/>
    </source>
</evidence>
<dbReference type="SMART" id="SM00399">
    <property type="entry name" value="ZnF_C4"/>
    <property type="match status" value="1"/>
</dbReference>
<dbReference type="InterPro" id="IPR050234">
    <property type="entry name" value="Nuclear_hormone_rcpt_NR1"/>
</dbReference>
<evidence type="ECO:0000313" key="13">
    <source>
        <dbReference type="Proteomes" id="UP000694844"/>
    </source>
</evidence>
<feature type="region of interest" description="Disordered" evidence="10">
    <location>
        <begin position="139"/>
        <end position="162"/>
    </location>
</feature>
<dbReference type="PRINTS" id="PR00398">
    <property type="entry name" value="STRDHORMONER"/>
</dbReference>
<dbReference type="CDD" id="cd06916">
    <property type="entry name" value="NR_DBD_like"/>
    <property type="match status" value="1"/>
</dbReference>
<dbReference type="InterPro" id="IPR013088">
    <property type="entry name" value="Znf_NHR/GATA"/>
</dbReference>
<accession>A0A8B8DQ95</accession>
<comment type="subcellular location">
    <subcellularLocation>
        <location evidence="9">Nucleus</location>
    </subcellularLocation>
</comment>
<dbReference type="RefSeq" id="XP_022329729.1">
    <property type="nucleotide sequence ID" value="XM_022474021.1"/>
</dbReference>
<dbReference type="PRINTS" id="PR00047">
    <property type="entry name" value="STROIDFINGER"/>
</dbReference>
<protein>
    <submittedName>
        <fullName evidence="14 15">Vitamin D3 receptor-like isoform X1</fullName>
    </submittedName>
</protein>
<dbReference type="AlphaFoldDB" id="A0A8B8DQ95"/>
<dbReference type="SUPFAM" id="SSF57716">
    <property type="entry name" value="Glucocorticoid receptor-like (DNA-binding domain)"/>
    <property type="match status" value="1"/>
</dbReference>
<dbReference type="InterPro" id="IPR035500">
    <property type="entry name" value="NHR-like_dom_sf"/>
</dbReference>
<evidence type="ECO:0000256" key="3">
    <source>
        <dbReference type="ARBA" id="ARBA00022833"/>
    </source>
</evidence>
<keyword evidence="2 9" id="KW-0863">Zinc-finger</keyword>
<evidence type="ECO:0000256" key="4">
    <source>
        <dbReference type="ARBA" id="ARBA00023015"/>
    </source>
</evidence>
<feature type="compositionally biased region" description="Low complexity" evidence="10">
    <location>
        <begin position="141"/>
        <end position="160"/>
    </location>
</feature>
<dbReference type="Gene3D" id="3.30.50.10">
    <property type="entry name" value="Erythroid Transcription Factor GATA-1, subunit A"/>
    <property type="match status" value="1"/>
</dbReference>
<evidence type="ECO:0000256" key="8">
    <source>
        <dbReference type="ARBA" id="ARBA00023242"/>
    </source>
</evidence>
<dbReference type="GeneID" id="111128424"/>
<dbReference type="SUPFAM" id="SSF48508">
    <property type="entry name" value="Nuclear receptor ligand-binding domain"/>
    <property type="match status" value="1"/>
</dbReference>
<dbReference type="InterPro" id="IPR001723">
    <property type="entry name" value="Nuclear_hrmn_rcpt"/>
</dbReference>
<evidence type="ECO:0000256" key="6">
    <source>
        <dbReference type="ARBA" id="ARBA00023163"/>
    </source>
</evidence>
<dbReference type="GO" id="GO:0003700">
    <property type="term" value="F:DNA-binding transcription factor activity"/>
    <property type="evidence" value="ECO:0007669"/>
    <property type="project" value="InterPro"/>
</dbReference>
<evidence type="ECO:0000256" key="10">
    <source>
        <dbReference type="SAM" id="MobiDB-lite"/>
    </source>
</evidence>
<evidence type="ECO:0000313" key="15">
    <source>
        <dbReference type="RefSeq" id="XP_022329729.1"/>
    </source>
</evidence>
<keyword evidence="1 9" id="KW-0479">Metal-binding</keyword>
<evidence type="ECO:0000256" key="2">
    <source>
        <dbReference type="ARBA" id="ARBA00022771"/>
    </source>
</evidence>
<dbReference type="GO" id="GO:0008270">
    <property type="term" value="F:zinc ion binding"/>
    <property type="evidence" value="ECO:0007669"/>
    <property type="project" value="UniProtKB-KW"/>
</dbReference>
<evidence type="ECO:0000313" key="14">
    <source>
        <dbReference type="RefSeq" id="XP_022329728.1"/>
    </source>
</evidence>
<dbReference type="Gene3D" id="1.10.565.10">
    <property type="entry name" value="Retinoid X Receptor"/>
    <property type="match status" value="1"/>
</dbReference>
<sequence>MNPGQGKRKGRKREKYTTEHVPLEFPSCLVCGKDSTGIHFGVYSCEACKTFFRRSLLRQTPYKCDKNDNCPIDAGIQKGARSCPACRLQKCVDCGMSKDGVRQGRYTMTQRTNVILEVQKLRESGSALLRETVQNDEQLLSEQSRTSTKISSSGSSSNSSIQDKEILDLSKDIQRTSIMLGDEESAVSCDLSSPDNPSDVLRSIMTAYGYLEHFTKFLTDREIRDLLEDGKSKYVDKTNLFGKLDYLPKEQYNDFYEKTQIDVDGRKKLLSEGKYEFMKMANDLVKFSKNIPFFCDLDIEDQKALLKGSHFEFFTILLHRSMDLDTEMCISYTGKVLSLDEACPYTDKQTMLRWAEFSRDVCKLCLSPEELALVLGICITFRDRCELNQPDIVESIQKRLLDTLEYTIQNAYHFEKGMRLAKIMDIFVRLRVIGDEYLKLYKVICNDPCMQENLPEFLIFS</sequence>
<dbReference type="Pfam" id="PF00104">
    <property type="entry name" value="Hormone_recep"/>
    <property type="match status" value="1"/>
</dbReference>
<proteinExistence type="inferred from homology"/>
<keyword evidence="4 9" id="KW-0805">Transcription regulation</keyword>
<dbReference type="OrthoDB" id="5850793at2759"/>
<keyword evidence="8 9" id="KW-0539">Nucleus</keyword>
<dbReference type="Proteomes" id="UP000694844">
    <property type="component" value="Chromosome 4"/>
</dbReference>
<dbReference type="InterPro" id="IPR001628">
    <property type="entry name" value="Znf_hrmn_rcpt"/>
</dbReference>
<dbReference type="GO" id="GO:0005634">
    <property type="term" value="C:nucleus"/>
    <property type="evidence" value="ECO:0007669"/>
    <property type="project" value="UniProtKB-SubCell"/>
</dbReference>
<organism evidence="13 15">
    <name type="scientific">Crassostrea virginica</name>
    <name type="common">Eastern oyster</name>
    <dbReference type="NCBI Taxonomy" id="6565"/>
    <lineage>
        <taxon>Eukaryota</taxon>
        <taxon>Metazoa</taxon>
        <taxon>Spiralia</taxon>
        <taxon>Lophotrochozoa</taxon>
        <taxon>Mollusca</taxon>
        <taxon>Bivalvia</taxon>
        <taxon>Autobranchia</taxon>
        <taxon>Pteriomorphia</taxon>
        <taxon>Ostreida</taxon>
        <taxon>Ostreoidea</taxon>
        <taxon>Ostreidae</taxon>
        <taxon>Crassostrea</taxon>
    </lineage>
</organism>
<name>A0A8B8DQ95_CRAVI</name>
<dbReference type="GO" id="GO:0043565">
    <property type="term" value="F:sequence-specific DNA binding"/>
    <property type="evidence" value="ECO:0007669"/>
    <property type="project" value="InterPro"/>
</dbReference>
<keyword evidence="5 9" id="KW-0238">DNA-binding</keyword>
<keyword evidence="3 9" id="KW-0862">Zinc</keyword>
<evidence type="ECO:0000259" key="12">
    <source>
        <dbReference type="PROSITE" id="PS51843"/>
    </source>
</evidence>
<evidence type="ECO:0000256" key="7">
    <source>
        <dbReference type="ARBA" id="ARBA00023170"/>
    </source>
</evidence>
<dbReference type="RefSeq" id="XP_022329728.1">
    <property type="nucleotide sequence ID" value="XM_022474020.1"/>
</dbReference>
<gene>
    <name evidence="14 15" type="primary">LOC111128424</name>
</gene>
<reference evidence="14 15" key="1">
    <citation type="submission" date="2025-04" db="UniProtKB">
        <authorList>
            <consortium name="RefSeq"/>
        </authorList>
    </citation>
    <scope>IDENTIFICATION</scope>
    <source>
        <tissue evidence="14 15">Whole sample</tissue>
    </source>
</reference>
<dbReference type="InterPro" id="IPR000536">
    <property type="entry name" value="Nucl_hrmn_rcpt_lig-bd"/>
</dbReference>
<keyword evidence="7 9" id="KW-0675">Receptor</keyword>
<dbReference type="PANTHER" id="PTHR24082">
    <property type="entry name" value="NUCLEAR HORMONE RECEPTOR"/>
    <property type="match status" value="1"/>
</dbReference>
<keyword evidence="6 9" id="KW-0804">Transcription</keyword>
<evidence type="ECO:0000256" key="5">
    <source>
        <dbReference type="ARBA" id="ARBA00023125"/>
    </source>
</evidence>
<dbReference type="PROSITE" id="PS51843">
    <property type="entry name" value="NR_LBD"/>
    <property type="match status" value="1"/>
</dbReference>
<feature type="domain" description="NR LBD" evidence="12">
    <location>
        <begin position="236"/>
        <end position="461"/>
    </location>
</feature>
<dbReference type="Pfam" id="PF00105">
    <property type="entry name" value="zf-C4"/>
    <property type="match status" value="1"/>
</dbReference>
<keyword evidence="13" id="KW-1185">Reference proteome</keyword>
<comment type="similarity">
    <text evidence="9">Belongs to the nuclear hormone receptor family.</text>
</comment>
<dbReference type="SMART" id="SM00430">
    <property type="entry name" value="HOLI"/>
    <property type="match status" value="1"/>
</dbReference>
<dbReference type="PROSITE" id="PS51030">
    <property type="entry name" value="NUCLEAR_REC_DBD_2"/>
    <property type="match status" value="1"/>
</dbReference>
<feature type="domain" description="Nuclear receptor" evidence="11">
    <location>
        <begin position="25"/>
        <end position="103"/>
    </location>
</feature>